<sequence length="114" mass="12935">MQMQPEPSHGKPPTQRPAEDNTESPPQPRPIRRESGNTSMSQAEQMISDVEDLYEFGVKLSIFPQDVLLLRSLRKMKERFRSLVQPDYPRGPRSATEDDMGEDDSSQDSDSEGL</sequence>
<feature type="compositionally biased region" description="Acidic residues" evidence="1">
    <location>
        <begin position="97"/>
        <end position="114"/>
    </location>
</feature>
<gene>
    <name evidence="2" type="ORF">PG997_014136</name>
</gene>
<accession>A0ABR1V851</accession>
<evidence type="ECO:0000256" key="1">
    <source>
        <dbReference type="SAM" id="MobiDB-lite"/>
    </source>
</evidence>
<proteinExistence type="predicted"/>
<dbReference type="EMBL" id="JAQQWN010000009">
    <property type="protein sequence ID" value="KAK8067389.1"/>
    <property type="molecule type" value="Genomic_DNA"/>
</dbReference>
<evidence type="ECO:0000313" key="3">
    <source>
        <dbReference type="Proteomes" id="UP001433268"/>
    </source>
</evidence>
<dbReference type="RefSeq" id="XP_066664142.1">
    <property type="nucleotide sequence ID" value="XM_066818450.1"/>
</dbReference>
<dbReference type="GeneID" id="92051510"/>
<protein>
    <submittedName>
        <fullName evidence="2">Uncharacterized protein</fullName>
    </submittedName>
</protein>
<feature type="region of interest" description="Disordered" evidence="1">
    <location>
        <begin position="1"/>
        <end position="44"/>
    </location>
</feature>
<name>A0ABR1V851_9PEZI</name>
<comment type="caution">
    <text evidence="2">The sequence shown here is derived from an EMBL/GenBank/DDBJ whole genome shotgun (WGS) entry which is preliminary data.</text>
</comment>
<reference evidence="2 3" key="1">
    <citation type="submission" date="2023-01" db="EMBL/GenBank/DDBJ databases">
        <title>Analysis of 21 Apiospora genomes using comparative genomics revels a genus with tremendous synthesis potential of carbohydrate active enzymes and secondary metabolites.</title>
        <authorList>
            <person name="Sorensen T."/>
        </authorList>
    </citation>
    <scope>NUCLEOTIDE SEQUENCE [LARGE SCALE GENOMIC DNA]</scope>
    <source>
        <strain evidence="2 3">CBS 114990</strain>
    </source>
</reference>
<feature type="region of interest" description="Disordered" evidence="1">
    <location>
        <begin position="80"/>
        <end position="114"/>
    </location>
</feature>
<organism evidence="2 3">
    <name type="scientific">Apiospora hydei</name>
    <dbReference type="NCBI Taxonomy" id="1337664"/>
    <lineage>
        <taxon>Eukaryota</taxon>
        <taxon>Fungi</taxon>
        <taxon>Dikarya</taxon>
        <taxon>Ascomycota</taxon>
        <taxon>Pezizomycotina</taxon>
        <taxon>Sordariomycetes</taxon>
        <taxon>Xylariomycetidae</taxon>
        <taxon>Amphisphaeriales</taxon>
        <taxon>Apiosporaceae</taxon>
        <taxon>Apiospora</taxon>
    </lineage>
</organism>
<dbReference type="Proteomes" id="UP001433268">
    <property type="component" value="Unassembled WGS sequence"/>
</dbReference>
<evidence type="ECO:0000313" key="2">
    <source>
        <dbReference type="EMBL" id="KAK8067389.1"/>
    </source>
</evidence>
<keyword evidence="3" id="KW-1185">Reference proteome</keyword>